<comment type="similarity">
    <text evidence="2">Belongs to the OmpP1/FadL family.</text>
</comment>
<evidence type="ECO:0000313" key="10">
    <source>
        <dbReference type="Proteomes" id="UP000094329"/>
    </source>
</evidence>
<dbReference type="Gene3D" id="2.40.160.60">
    <property type="entry name" value="Outer membrane protein transport protein (OMPP1/FadL/TodX)"/>
    <property type="match status" value="1"/>
</dbReference>
<evidence type="ECO:0000256" key="8">
    <source>
        <dbReference type="SAM" id="SignalP"/>
    </source>
</evidence>
<keyword evidence="4" id="KW-0812">Transmembrane</keyword>
<proteinExistence type="inferred from homology"/>
<name>A0ABX3A8F4_9GAMM</name>
<keyword evidence="10" id="KW-1185">Reference proteome</keyword>
<reference evidence="9 10" key="1">
    <citation type="submission" date="2016-08" db="EMBL/GenBank/DDBJ databases">
        <title>Draft genome sequence of Candidatus Piscirickettsia litoralis, from seawater.</title>
        <authorList>
            <person name="Wan X."/>
            <person name="Lee A.J."/>
            <person name="Hou S."/>
            <person name="Donachie S.P."/>
        </authorList>
    </citation>
    <scope>NUCLEOTIDE SEQUENCE [LARGE SCALE GENOMIC DNA]</scope>
    <source>
        <strain evidence="9 10">Y2</strain>
    </source>
</reference>
<comment type="subcellular location">
    <subcellularLocation>
        <location evidence="1">Cell outer membrane</location>
        <topology evidence="1">Multi-pass membrane protein</topology>
    </subcellularLocation>
</comment>
<accession>A0ABX3A8F4</accession>
<evidence type="ECO:0000256" key="7">
    <source>
        <dbReference type="ARBA" id="ARBA00023237"/>
    </source>
</evidence>
<evidence type="ECO:0000256" key="2">
    <source>
        <dbReference type="ARBA" id="ARBA00008163"/>
    </source>
</evidence>
<organism evidence="9 10">
    <name type="scientific">Piscirickettsia litoralis</name>
    <dbReference type="NCBI Taxonomy" id="1891921"/>
    <lineage>
        <taxon>Bacteria</taxon>
        <taxon>Pseudomonadati</taxon>
        <taxon>Pseudomonadota</taxon>
        <taxon>Gammaproteobacteria</taxon>
        <taxon>Thiotrichales</taxon>
        <taxon>Piscirickettsiaceae</taxon>
        <taxon>Piscirickettsia</taxon>
    </lineage>
</organism>
<evidence type="ECO:0000256" key="3">
    <source>
        <dbReference type="ARBA" id="ARBA00022452"/>
    </source>
</evidence>
<dbReference type="RefSeq" id="WP_069312201.1">
    <property type="nucleotide sequence ID" value="NZ_MDTU01000001.1"/>
</dbReference>
<sequence>MSHKIKTLVLAVSAISTMICASTYAAGFQVNELSPELQGSALAGASSSSGDITAMYLNPASLAGITSNEIYLGGSYIDPKISMSNASATRTTDGTTTNISGSTQDGNIAKGALVPDLYAAWKINDKVAAGLSIGAPWGLTTTYDNDWVGRYQAVDSEIKSIAITPTIAFKANDQWSFGLGVSAVRTSVLLSQSMQIVNVSATQPSQVSGHDWGYGYLLGVQYKPTQSTTLGLSYRSHIENTIDGTVDINISPSPTAISRDANAALTLPAVWNLGLTQQITSKWKVMANAQYTEWSSIDTIEVNIPSLPTMGINESLHYKNSWLFSLGTAYDLTSRWQLRTGLAFDQTPTVTEERDARIPGSNRIWATIGVGYHINKNFSVDAVYERIFMRDQAINKTTTESSTPVAVDNVKADYSGYANIFGLGVSWKF</sequence>
<dbReference type="SUPFAM" id="SSF56935">
    <property type="entry name" value="Porins"/>
    <property type="match status" value="1"/>
</dbReference>
<dbReference type="PANTHER" id="PTHR35093:SF3">
    <property type="entry name" value="LONG-CHAIN FATTY ACID TRANSPORT PROTEIN"/>
    <property type="match status" value="1"/>
</dbReference>
<gene>
    <name evidence="9" type="ORF">BGC07_04985</name>
</gene>
<keyword evidence="5 8" id="KW-0732">Signal</keyword>
<dbReference type="InterPro" id="IPR005017">
    <property type="entry name" value="OMPP1/FadL/TodX"/>
</dbReference>
<feature type="signal peptide" evidence="8">
    <location>
        <begin position="1"/>
        <end position="25"/>
    </location>
</feature>
<protein>
    <submittedName>
        <fullName evidence="9">Uncharacterized protein</fullName>
    </submittedName>
</protein>
<dbReference type="PANTHER" id="PTHR35093">
    <property type="entry name" value="OUTER MEMBRANE PROTEIN NMB0088-RELATED"/>
    <property type="match status" value="1"/>
</dbReference>
<evidence type="ECO:0000256" key="4">
    <source>
        <dbReference type="ARBA" id="ARBA00022692"/>
    </source>
</evidence>
<evidence type="ECO:0000256" key="6">
    <source>
        <dbReference type="ARBA" id="ARBA00023136"/>
    </source>
</evidence>
<comment type="caution">
    <text evidence="9">The sequence shown here is derived from an EMBL/GenBank/DDBJ whole genome shotgun (WGS) entry which is preliminary data.</text>
</comment>
<dbReference type="Pfam" id="PF03349">
    <property type="entry name" value="Toluene_X"/>
    <property type="match status" value="1"/>
</dbReference>
<keyword evidence="6" id="KW-0472">Membrane</keyword>
<evidence type="ECO:0000256" key="5">
    <source>
        <dbReference type="ARBA" id="ARBA00022729"/>
    </source>
</evidence>
<keyword evidence="7" id="KW-0998">Cell outer membrane</keyword>
<evidence type="ECO:0000313" key="9">
    <source>
        <dbReference type="EMBL" id="ODN42404.1"/>
    </source>
</evidence>
<keyword evidence="3" id="KW-1134">Transmembrane beta strand</keyword>
<evidence type="ECO:0000256" key="1">
    <source>
        <dbReference type="ARBA" id="ARBA00004571"/>
    </source>
</evidence>
<feature type="chain" id="PRO_5047544705" evidence="8">
    <location>
        <begin position="26"/>
        <end position="429"/>
    </location>
</feature>
<dbReference type="Proteomes" id="UP000094329">
    <property type="component" value="Unassembled WGS sequence"/>
</dbReference>
<dbReference type="EMBL" id="MDTU01000001">
    <property type="protein sequence ID" value="ODN42404.1"/>
    <property type="molecule type" value="Genomic_DNA"/>
</dbReference>